<dbReference type="InterPro" id="IPR001898">
    <property type="entry name" value="SLC13A/DASS"/>
</dbReference>
<dbReference type="GO" id="GO:0005886">
    <property type="term" value="C:plasma membrane"/>
    <property type="evidence" value="ECO:0007669"/>
    <property type="project" value="TreeGrafter"/>
</dbReference>
<comment type="similarity">
    <text evidence="2">Belongs to the SLC13A/DASS transporter (TC 2.A.47) family. NADC subfamily.</text>
</comment>
<feature type="transmembrane region" description="Helical" evidence="6">
    <location>
        <begin position="528"/>
        <end position="547"/>
    </location>
</feature>
<evidence type="ECO:0000256" key="4">
    <source>
        <dbReference type="ARBA" id="ARBA00022989"/>
    </source>
</evidence>
<feature type="transmembrane region" description="Helical" evidence="6">
    <location>
        <begin position="501"/>
        <end position="522"/>
    </location>
</feature>
<evidence type="ECO:0000256" key="1">
    <source>
        <dbReference type="ARBA" id="ARBA00004141"/>
    </source>
</evidence>
<feature type="transmembrane region" description="Helical" evidence="6">
    <location>
        <begin position="375"/>
        <end position="396"/>
    </location>
</feature>
<dbReference type="GO" id="GO:0015556">
    <property type="term" value="F:C4-dicarboxylate transmembrane transporter activity"/>
    <property type="evidence" value="ECO:0007669"/>
    <property type="project" value="UniProtKB-ARBA"/>
</dbReference>
<comment type="caution">
    <text evidence="7">The sequence shown here is derived from an EMBL/GenBank/DDBJ whole genome shotgun (WGS) entry which is preliminary data.</text>
</comment>
<evidence type="ECO:0000256" key="6">
    <source>
        <dbReference type="SAM" id="Phobius"/>
    </source>
</evidence>
<gene>
    <name evidence="7" type="ORF">DPMN_145717</name>
</gene>
<organism evidence="7 8">
    <name type="scientific">Dreissena polymorpha</name>
    <name type="common">Zebra mussel</name>
    <name type="synonym">Mytilus polymorpha</name>
    <dbReference type="NCBI Taxonomy" id="45954"/>
    <lineage>
        <taxon>Eukaryota</taxon>
        <taxon>Metazoa</taxon>
        <taxon>Spiralia</taxon>
        <taxon>Lophotrochozoa</taxon>
        <taxon>Mollusca</taxon>
        <taxon>Bivalvia</taxon>
        <taxon>Autobranchia</taxon>
        <taxon>Heteroconchia</taxon>
        <taxon>Euheterodonta</taxon>
        <taxon>Imparidentia</taxon>
        <taxon>Neoheterodontei</taxon>
        <taxon>Myida</taxon>
        <taxon>Dreissenoidea</taxon>
        <taxon>Dreissenidae</taxon>
        <taxon>Dreissena</taxon>
    </lineage>
</organism>
<protein>
    <submittedName>
        <fullName evidence="7">Uncharacterized protein</fullName>
    </submittedName>
</protein>
<dbReference type="OrthoDB" id="6493944at2759"/>
<sequence>MVTLSTIAHNLAVTKCVWITLLALILPCKLLFDYDPELKLESKCAYVIIVMAILWLTEAIPIPVTSLFPVFLFPMAGVMHAREASSAYFSDISMLLLGGLLIAMALEETNLHIRISLYVLVLVGAQPIMLVLGSMVTTWFLSFWINNTSATAMMMPIILAVCTSVREVKAQTVHVPTEECLILQEDVTVEHNVDTSLTAAQNGDTMAEQEPIVSYVFEDKQAEAEFYALTNAQSLSVAYGALCGGLATITGTPSNLVLKDVVDKFYRDHGVNESPISFTSWMAFGLPLSFLSMFIGWMWLSFWFLGRSCFKKMDPSTKKAINSVIRKRAKALGAVTFAEWQVVTVFVSMVIFWLFRNPPNIPGWGSLFKDKDVNNGHSLVSDSTPCILLSVILFILPEQKPNILWWRQGRPFYTPILKWTTVAKRLPWGVLILVGGGFAMAKASQESGLSKWIGRELRVFGAQSPTVMCFVVVTVVSLVTEVMSNPATAQLFVPIVRDMSVSLGVNPLYLMIASAVAASFAFMLPTGAPPTAIVFAAGYISIPNMALAGLPMKIIGICCTVLAVNTWGTSLFDLDHLQDFLKPVNNMTSVAMATNSSWNSTENNNIT</sequence>
<feature type="transmembrane region" description="Helical" evidence="6">
    <location>
        <begin position="416"/>
        <end position="440"/>
    </location>
</feature>
<reference evidence="7" key="2">
    <citation type="submission" date="2020-11" db="EMBL/GenBank/DDBJ databases">
        <authorList>
            <person name="McCartney M.A."/>
            <person name="Auch B."/>
            <person name="Kono T."/>
            <person name="Mallez S."/>
            <person name="Becker A."/>
            <person name="Gohl D.M."/>
            <person name="Silverstein K.A.T."/>
            <person name="Koren S."/>
            <person name="Bechman K.B."/>
            <person name="Herman A."/>
            <person name="Abrahante J.E."/>
            <person name="Garbe J."/>
        </authorList>
    </citation>
    <scope>NUCLEOTIDE SEQUENCE</scope>
    <source>
        <strain evidence="7">Duluth1</strain>
        <tissue evidence="7">Whole animal</tissue>
    </source>
</reference>
<feature type="transmembrane region" description="Helical" evidence="6">
    <location>
        <begin position="12"/>
        <end position="32"/>
    </location>
</feature>
<keyword evidence="8" id="KW-1185">Reference proteome</keyword>
<evidence type="ECO:0000313" key="7">
    <source>
        <dbReference type="EMBL" id="KAH3792226.1"/>
    </source>
</evidence>
<evidence type="ECO:0000256" key="5">
    <source>
        <dbReference type="ARBA" id="ARBA00023136"/>
    </source>
</evidence>
<dbReference type="EMBL" id="JAIWYP010000007">
    <property type="protein sequence ID" value="KAH3792226.1"/>
    <property type="molecule type" value="Genomic_DNA"/>
</dbReference>
<keyword evidence="3 6" id="KW-0812">Transmembrane</keyword>
<feature type="transmembrane region" description="Helical" evidence="6">
    <location>
        <begin position="88"/>
        <end position="106"/>
    </location>
</feature>
<keyword evidence="4 6" id="KW-1133">Transmembrane helix</keyword>
<feature type="transmembrane region" description="Helical" evidence="6">
    <location>
        <begin position="118"/>
        <end position="145"/>
    </location>
</feature>
<reference evidence="7" key="1">
    <citation type="journal article" date="2019" name="bioRxiv">
        <title>The Genome of the Zebra Mussel, Dreissena polymorpha: A Resource for Invasive Species Research.</title>
        <authorList>
            <person name="McCartney M.A."/>
            <person name="Auch B."/>
            <person name="Kono T."/>
            <person name="Mallez S."/>
            <person name="Zhang Y."/>
            <person name="Obille A."/>
            <person name="Becker A."/>
            <person name="Abrahante J.E."/>
            <person name="Garbe J."/>
            <person name="Badalamenti J.P."/>
            <person name="Herman A."/>
            <person name="Mangelson H."/>
            <person name="Liachko I."/>
            <person name="Sullivan S."/>
            <person name="Sone E.D."/>
            <person name="Koren S."/>
            <person name="Silverstein K.A.T."/>
            <person name="Beckman K.B."/>
            <person name="Gohl D.M."/>
        </authorList>
    </citation>
    <scope>NUCLEOTIDE SEQUENCE</scope>
    <source>
        <strain evidence="7">Duluth1</strain>
        <tissue evidence="7">Whole animal</tissue>
    </source>
</reference>
<accession>A0A9D4F6L4</accession>
<feature type="transmembrane region" description="Helical" evidence="6">
    <location>
        <begin position="288"/>
        <end position="310"/>
    </location>
</feature>
<dbReference type="AlphaFoldDB" id="A0A9D4F6L4"/>
<proteinExistence type="inferred from homology"/>
<feature type="transmembrane region" description="Helical" evidence="6">
    <location>
        <begin position="331"/>
        <end position="355"/>
    </location>
</feature>
<dbReference type="PANTHER" id="PTHR10283">
    <property type="entry name" value="SOLUTE CARRIER FAMILY 13 MEMBER"/>
    <property type="match status" value="1"/>
</dbReference>
<comment type="subcellular location">
    <subcellularLocation>
        <location evidence="1">Membrane</location>
        <topology evidence="1">Multi-pass membrane protein</topology>
    </subcellularLocation>
</comment>
<evidence type="ECO:0000256" key="2">
    <source>
        <dbReference type="ARBA" id="ARBA00006772"/>
    </source>
</evidence>
<evidence type="ECO:0000313" key="8">
    <source>
        <dbReference type="Proteomes" id="UP000828390"/>
    </source>
</evidence>
<dbReference type="Pfam" id="PF00939">
    <property type="entry name" value="Na_sulph_symp"/>
    <property type="match status" value="1"/>
</dbReference>
<name>A0A9D4F6L4_DREPO</name>
<evidence type="ECO:0000256" key="3">
    <source>
        <dbReference type="ARBA" id="ARBA00022692"/>
    </source>
</evidence>
<feature type="transmembrane region" description="Helical" evidence="6">
    <location>
        <begin position="460"/>
        <end position="480"/>
    </location>
</feature>
<feature type="transmembrane region" description="Helical" evidence="6">
    <location>
        <begin position="44"/>
        <end position="68"/>
    </location>
</feature>
<keyword evidence="5 6" id="KW-0472">Membrane</keyword>
<dbReference type="GO" id="GO:0005310">
    <property type="term" value="F:dicarboxylic acid transmembrane transporter activity"/>
    <property type="evidence" value="ECO:0007669"/>
    <property type="project" value="UniProtKB-ARBA"/>
</dbReference>
<dbReference type="PANTHER" id="PTHR10283:SF82">
    <property type="entry name" value="SOLUTE CARRIER FAMILY 13 MEMBER 2"/>
    <property type="match status" value="1"/>
</dbReference>
<dbReference type="Proteomes" id="UP000828390">
    <property type="component" value="Unassembled WGS sequence"/>
</dbReference>